<dbReference type="Proteomes" id="UP000664859">
    <property type="component" value="Unassembled WGS sequence"/>
</dbReference>
<keyword evidence="7 8" id="KW-0472">Membrane</keyword>
<dbReference type="GO" id="GO:0015031">
    <property type="term" value="P:protein transport"/>
    <property type="evidence" value="ECO:0007669"/>
    <property type="project" value="UniProtKB-KW"/>
</dbReference>
<feature type="coiled-coil region" evidence="9">
    <location>
        <begin position="61"/>
        <end position="95"/>
    </location>
</feature>
<dbReference type="SUPFAM" id="SSF58038">
    <property type="entry name" value="SNARE fusion complex"/>
    <property type="match status" value="1"/>
</dbReference>
<gene>
    <name evidence="11" type="ORF">JKP88DRAFT_296671</name>
</gene>
<keyword evidence="4 8" id="KW-0653">Protein transport</keyword>
<keyword evidence="3 10" id="KW-0812">Transmembrane</keyword>
<evidence type="ECO:0000256" key="4">
    <source>
        <dbReference type="ARBA" id="ARBA00022927"/>
    </source>
</evidence>
<dbReference type="AlphaFoldDB" id="A0A835ZDP4"/>
<dbReference type="GO" id="GO:0031201">
    <property type="term" value="C:SNARE complex"/>
    <property type="evidence" value="ECO:0007669"/>
    <property type="project" value="TreeGrafter"/>
</dbReference>
<sequence>MTSIVELFPKARRLAYDLQTQIQFLEKGHASADDVGVSLDELEQQLKILDSLASQERPAQRENWRRKLKELVGDKDFLREQLDRYNNSRQRQGREAREREALLARRNAALPSGVVDAYAEEGSSLLRSQRMMGDYLQSGQAALASLVDQRHRLKGVQRRVLDIANVMGVSGSILRMSERREAVDRLLVLGGMVFITGLLYYAWARKGVGAGEPPAP</sequence>
<keyword evidence="11" id="KW-0675">Receptor</keyword>
<evidence type="ECO:0000313" key="12">
    <source>
        <dbReference type="Proteomes" id="UP000664859"/>
    </source>
</evidence>
<feature type="transmembrane region" description="Helical" evidence="10">
    <location>
        <begin position="186"/>
        <end position="203"/>
    </location>
</feature>
<keyword evidence="9" id="KW-0175">Coiled coil</keyword>
<evidence type="ECO:0000256" key="6">
    <source>
        <dbReference type="ARBA" id="ARBA00023034"/>
    </source>
</evidence>
<comment type="caution">
    <text evidence="11">The sequence shown here is derived from an EMBL/GenBank/DDBJ whole genome shotgun (WGS) entry which is preliminary data.</text>
</comment>
<dbReference type="OrthoDB" id="158360at2759"/>
<dbReference type="GO" id="GO:0000149">
    <property type="term" value="F:SNARE binding"/>
    <property type="evidence" value="ECO:0007669"/>
    <property type="project" value="TreeGrafter"/>
</dbReference>
<dbReference type="PANTHER" id="PTHR21230:SF1">
    <property type="entry name" value="GOLGI SNAP RECEPTOR COMPLEX MEMBER 2"/>
    <property type="match status" value="1"/>
</dbReference>
<dbReference type="GO" id="GO:0006906">
    <property type="term" value="P:vesicle fusion"/>
    <property type="evidence" value="ECO:0007669"/>
    <property type="project" value="TreeGrafter"/>
</dbReference>
<reference evidence="11" key="1">
    <citation type="submission" date="2021-02" db="EMBL/GenBank/DDBJ databases">
        <title>First Annotated Genome of the Yellow-green Alga Tribonema minus.</title>
        <authorList>
            <person name="Mahan K.M."/>
        </authorList>
    </citation>
    <scope>NUCLEOTIDE SEQUENCE</scope>
    <source>
        <strain evidence="11">UTEX B ZZ1240</strain>
    </source>
</reference>
<dbReference type="GO" id="GO:0005484">
    <property type="term" value="F:SNAP receptor activity"/>
    <property type="evidence" value="ECO:0007669"/>
    <property type="project" value="InterPro"/>
</dbReference>
<organism evidence="11 12">
    <name type="scientific">Tribonema minus</name>
    <dbReference type="NCBI Taxonomy" id="303371"/>
    <lineage>
        <taxon>Eukaryota</taxon>
        <taxon>Sar</taxon>
        <taxon>Stramenopiles</taxon>
        <taxon>Ochrophyta</taxon>
        <taxon>PX clade</taxon>
        <taxon>Xanthophyceae</taxon>
        <taxon>Tribonematales</taxon>
        <taxon>Tribonemataceae</taxon>
        <taxon>Tribonema</taxon>
    </lineage>
</organism>
<comment type="subcellular location">
    <subcellularLocation>
        <location evidence="1">Golgi apparatus membrane</location>
        <topology evidence="1">Single-pass type IV membrane protein</topology>
    </subcellularLocation>
</comment>
<dbReference type="PIRSF" id="PIRSF028865">
    <property type="entry name" value="Membrin-2"/>
    <property type="match status" value="1"/>
</dbReference>
<evidence type="ECO:0000256" key="5">
    <source>
        <dbReference type="ARBA" id="ARBA00022989"/>
    </source>
</evidence>
<protein>
    <submittedName>
        <fullName evidence="11">Soluble NSF attachment protein receptor</fullName>
    </submittedName>
</protein>
<evidence type="ECO:0000256" key="3">
    <source>
        <dbReference type="ARBA" id="ARBA00022692"/>
    </source>
</evidence>
<name>A0A835ZDP4_9STRA</name>
<keyword evidence="12" id="KW-1185">Reference proteome</keyword>
<dbReference type="GO" id="GO:0005789">
    <property type="term" value="C:endoplasmic reticulum membrane"/>
    <property type="evidence" value="ECO:0007669"/>
    <property type="project" value="TreeGrafter"/>
</dbReference>
<evidence type="ECO:0000256" key="10">
    <source>
        <dbReference type="SAM" id="Phobius"/>
    </source>
</evidence>
<dbReference type="EMBL" id="JAFCMP010000023">
    <property type="protein sequence ID" value="KAG5191173.1"/>
    <property type="molecule type" value="Genomic_DNA"/>
</dbReference>
<evidence type="ECO:0000256" key="1">
    <source>
        <dbReference type="ARBA" id="ARBA00004409"/>
    </source>
</evidence>
<keyword evidence="6" id="KW-0333">Golgi apparatus</keyword>
<dbReference type="GO" id="GO:0000139">
    <property type="term" value="C:Golgi membrane"/>
    <property type="evidence" value="ECO:0007669"/>
    <property type="project" value="UniProtKB-SubCell"/>
</dbReference>
<evidence type="ECO:0000256" key="7">
    <source>
        <dbReference type="ARBA" id="ARBA00023136"/>
    </source>
</evidence>
<keyword evidence="5 10" id="KW-1133">Transmembrane helix</keyword>
<evidence type="ECO:0000256" key="8">
    <source>
        <dbReference type="PIRNR" id="PIRNR028865"/>
    </source>
</evidence>
<dbReference type="GO" id="GO:0012507">
    <property type="term" value="C:ER to Golgi transport vesicle membrane"/>
    <property type="evidence" value="ECO:0007669"/>
    <property type="project" value="TreeGrafter"/>
</dbReference>
<accession>A0A835ZDP4</accession>
<evidence type="ECO:0000256" key="2">
    <source>
        <dbReference type="ARBA" id="ARBA00022448"/>
    </source>
</evidence>
<evidence type="ECO:0000256" key="9">
    <source>
        <dbReference type="SAM" id="Coils"/>
    </source>
</evidence>
<dbReference type="CDD" id="cd15863">
    <property type="entry name" value="SNARE_GS27"/>
    <property type="match status" value="1"/>
</dbReference>
<dbReference type="InterPro" id="IPR027027">
    <property type="entry name" value="GOSR2/Membrin/Bos1"/>
</dbReference>
<dbReference type="PANTHER" id="PTHR21230">
    <property type="entry name" value="VESICLE TRANSPORT V-SNARE PROTEIN VTI1-RELATED"/>
    <property type="match status" value="1"/>
</dbReference>
<evidence type="ECO:0000313" key="11">
    <source>
        <dbReference type="EMBL" id="KAG5191173.1"/>
    </source>
</evidence>
<dbReference type="GO" id="GO:0031902">
    <property type="term" value="C:late endosome membrane"/>
    <property type="evidence" value="ECO:0007669"/>
    <property type="project" value="TreeGrafter"/>
</dbReference>
<dbReference type="Pfam" id="PF12352">
    <property type="entry name" value="V-SNARE_C"/>
    <property type="match status" value="1"/>
</dbReference>
<proteinExistence type="predicted"/>
<keyword evidence="2 8" id="KW-0813">Transport</keyword>